<dbReference type="PANTHER" id="PTHR42842">
    <property type="entry name" value="FAD/NAD(P)-BINDING OXIDOREDUCTASE"/>
    <property type="match status" value="1"/>
</dbReference>
<dbReference type="Gene3D" id="3.30.70.2700">
    <property type="match status" value="1"/>
</dbReference>
<dbReference type="AlphaFoldDB" id="A0A6M8HT25"/>
<dbReference type="KEGG" id="lck:HN018_16165"/>
<dbReference type="InterPro" id="IPR028348">
    <property type="entry name" value="FAD-binding_protein"/>
</dbReference>
<dbReference type="EMBL" id="CP053708">
    <property type="protein sequence ID" value="QKE91375.1"/>
    <property type="molecule type" value="Genomic_DNA"/>
</dbReference>
<proteinExistence type="predicted"/>
<protein>
    <submittedName>
        <fullName evidence="2">FAD-dependent oxidoreductase</fullName>
    </submittedName>
</protein>
<dbReference type="SUPFAM" id="SSF51905">
    <property type="entry name" value="FAD/NAD(P)-binding domain"/>
    <property type="match status" value="1"/>
</dbReference>
<keyword evidence="3" id="KW-1185">Reference proteome</keyword>
<reference evidence="2 3" key="1">
    <citation type="journal article" date="2014" name="World J. Microbiol. Biotechnol.">
        <title>Biodiversity and physiological characteristics of Antarctic and Arctic lichens-associated bacteria.</title>
        <authorList>
            <person name="Lee Y.M."/>
            <person name="Kim E.H."/>
            <person name="Lee H.K."/>
            <person name="Hong S.G."/>
        </authorList>
    </citation>
    <scope>NUCLEOTIDE SEQUENCE [LARGE SCALE GENOMIC DNA]</scope>
    <source>
        <strain evidence="2 3">PAMC 26569</strain>
    </source>
</reference>
<dbReference type="Gene3D" id="3.50.50.60">
    <property type="entry name" value="FAD/NAD(P)-binding domain"/>
    <property type="match status" value="2"/>
</dbReference>
<dbReference type="RefSeq" id="WP_171833101.1">
    <property type="nucleotide sequence ID" value="NZ_CP053708.1"/>
</dbReference>
<dbReference type="PANTHER" id="PTHR42842:SF3">
    <property type="entry name" value="FAD_NAD(P)-BINDING OXIDOREDUCTASE FAMILY PROTEIN"/>
    <property type="match status" value="1"/>
</dbReference>
<feature type="domain" description="FAD-dependent protein C-terminal" evidence="1">
    <location>
        <begin position="294"/>
        <end position="492"/>
    </location>
</feature>
<dbReference type="PIRSF" id="PIRSF038984">
    <property type="entry name" value="FAD_binding_protein"/>
    <property type="match status" value="1"/>
</dbReference>
<dbReference type="Proteomes" id="UP000500767">
    <property type="component" value="Chromosome"/>
</dbReference>
<evidence type="ECO:0000313" key="3">
    <source>
        <dbReference type="Proteomes" id="UP000500767"/>
    </source>
</evidence>
<name>A0A6M8HT25_9PROT</name>
<evidence type="ECO:0000259" key="1">
    <source>
        <dbReference type="Pfam" id="PF21688"/>
    </source>
</evidence>
<evidence type="ECO:0000313" key="2">
    <source>
        <dbReference type="EMBL" id="QKE91375.1"/>
    </source>
</evidence>
<gene>
    <name evidence="2" type="ORF">HN018_16165</name>
</gene>
<dbReference type="Pfam" id="PF21688">
    <property type="entry name" value="FAD-depend_C"/>
    <property type="match status" value="1"/>
</dbReference>
<organism evidence="2 3">
    <name type="scientific">Lichenicola cladoniae</name>
    <dbReference type="NCBI Taxonomy" id="1484109"/>
    <lineage>
        <taxon>Bacteria</taxon>
        <taxon>Pseudomonadati</taxon>
        <taxon>Pseudomonadota</taxon>
        <taxon>Alphaproteobacteria</taxon>
        <taxon>Acetobacterales</taxon>
        <taxon>Acetobacteraceae</taxon>
        <taxon>Lichenicola</taxon>
    </lineage>
</organism>
<sequence>MLRLTDFKLPLDHGPEAVAPAIATRLGVPVTDVLAHTVFRRGYDARKRMAVSLVYTLDVSLRDEPAVLARHLADSHVQPTPDMSYRFVTDDGPAMASRPDYARPLVIGAGPCGLLAGLILAQMGLRPIILERGRVVRERTVDTFALWRRSELTPESNVQFGEGGAGTFSDGKLYSQVADRQHYGRKVLHEFVRAGAPEEILTVSKPHVGTFRLVTMVESIRAQIERLGGEYRFQSRVTSFEVGFGTNGRRRIEGVTLADGSSIAATHVVLAVGHSARDSFAALYQAGVSMLAKPISIGVRIEHPQSLIDRARFGENAGHPLLGAADYKLVHHAANGRGVYSFCMCPGGTVVAATSEPGRVVTNGMSQYSRAERNANAGIVVGLTPADYTPYGDDVLAGMEFQRHWESMAYQAGGGDYRAPVQRVGDLLAGRASTELGSVVPSYTPGVTPTDMAACLPDYAIVAIREALPQFGRQIRGFDMEDAVMTGVETRTSSPLRISRGADMQSLNTGGLYPAGEGAGYAGGIMTAGMDGIRAAEALALDMTGGRNLRDAA</sequence>
<accession>A0A6M8HT25</accession>
<dbReference type="InterPro" id="IPR036188">
    <property type="entry name" value="FAD/NAD-bd_sf"/>
</dbReference>
<dbReference type="InterPro" id="IPR049516">
    <property type="entry name" value="FAD-depend_C"/>
</dbReference>